<feature type="compositionally biased region" description="Polar residues" evidence="1">
    <location>
        <begin position="17"/>
        <end position="32"/>
    </location>
</feature>
<feature type="domain" description="Transglycosylase SLT" evidence="3">
    <location>
        <begin position="95"/>
        <end position="207"/>
    </location>
</feature>
<dbReference type="Gene3D" id="1.10.530.10">
    <property type="match status" value="1"/>
</dbReference>
<dbReference type="CDD" id="cd13399">
    <property type="entry name" value="Slt35-like"/>
    <property type="match status" value="1"/>
</dbReference>
<evidence type="ECO:0000256" key="2">
    <source>
        <dbReference type="SAM" id="Phobius"/>
    </source>
</evidence>
<sequence length="236" mass="25513">MQEQQAGATDRGRVWRQDQQPAYPSWDASSPATVYGASPARRRGRRSGRRRGRAALAFGVVLLLAAVGVVWWLTRPPTLPTIPAQYLATVQSAAKTCPELSVPMLAAQLDAESHWDPRADSGQAQGIAQFHPSTWAEWGKDFTGDGKADVWNPADAIPAQGAYMCHLFKQVKNVPGDPTQLALAAYNAGPGAVLKARGIPEIPETQNYVNRIEALIPKYTQTYTKQISASPSPPGN</sequence>
<organism evidence="4 5">
    <name type="scientific">Streptomyces noursei</name>
    <name type="common">Streptomyces albulus</name>
    <dbReference type="NCBI Taxonomy" id="1971"/>
    <lineage>
        <taxon>Bacteria</taxon>
        <taxon>Bacillati</taxon>
        <taxon>Actinomycetota</taxon>
        <taxon>Actinomycetes</taxon>
        <taxon>Kitasatosporales</taxon>
        <taxon>Streptomycetaceae</taxon>
        <taxon>Streptomyces</taxon>
    </lineage>
</organism>
<dbReference type="Pfam" id="PF01464">
    <property type="entry name" value="SLT"/>
    <property type="match status" value="1"/>
</dbReference>
<evidence type="ECO:0000313" key="4">
    <source>
        <dbReference type="EMBL" id="GCB88870.1"/>
    </source>
</evidence>
<feature type="region of interest" description="Disordered" evidence="1">
    <location>
        <begin position="1"/>
        <end position="49"/>
    </location>
</feature>
<keyword evidence="2" id="KW-0812">Transmembrane</keyword>
<dbReference type="InterPro" id="IPR008258">
    <property type="entry name" value="Transglycosylase_SLT_dom_1"/>
</dbReference>
<dbReference type="Proteomes" id="UP000288351">
    <property type="component" value="Unassembled WGS sequence"/>
</dbReference>
<dbReference type="SUPFAM" id="SSF53955">
    <property type="entry name" value="Lysozyme-like"/>
    <property type="match status" value="1"/>
</dbReference>
<accession>A0A059VW46</accession>
<comment type="caution">
    <text evidence="4">The sequence shown here is derived from an EMBL/GenBank/DDBJ whole genome shotgun (WGS) entry which is preliminary data.</text>
</comment>
<evidence type="ECO:0000256" key="1">
    <source>
        <dbReference type="SAM" id="MobiDB-lite"/>
    </source>
</evidence>
<dbReference type="RefSeq" id="WP_235217323.1">
    <property type="nucleotide sequence ID" value="NZ_BHXC01000006.1"/>
</dbReference>
<keyword evidence="2" id="KW-0472">Membrane</keyword>
<dbReference type="PANTHER" id="PTHR37423:SF2">
    <property type="entry name" value="MEMBRANE-BOUND LYTIC MUREIN TRANSGLYCOSYLASE C"/>
    <property type="match status" value="1"/>
</dbReference>
<evidence type="ECO:0000259" key="3">
    <source>
        <dbReference type="Pfam" id="PF01464"/>
    </source>
</evidence>
<dbReference type="EMBL" id="BHXC01000006">
    <property type="protein sequence ID" value="GCB88870.1"/>
    <property type="molecule type" value="Genomic_DNA"/>
</dbReference>
<evidence type="ECO:0000313" key="5">
    <source>
        <dbReference type="Proteomes" id="UP000288351"/>
    </source>
</evidence>
<gene>
    <name evidence="4" type="ORF">SALB_01543</name>
</gene>
<feature type="transmembrane region" description="Helical" evidence="2">
    <location>
        <begin position="52"/>
        <end position="73"/>
    </location>
</feature>
<dbReference type="eggNOG" id="COG0741">
    <property type="taxonomic scope" value="Bacteria"/>
</dbReference>
<name>A0A059VW46_STRNR</name>
<reference evidence="4 5" key="1">
    <citation type="journal article" date="2019" name="Microbiol. Resour. Announc.">
        <title>Draft Genome Sequence of the Most Traditional epsilon-Poly-l-Lysine Producer, Streptomyces albulus NBRC14147.</title>
        <authorList>
            <person name="Yamanaka K."/>
            <person name="Hamano Y."/>
        </authorList>
    </citation>
    <scope>NUCLEOTIDE SEQUENCE [LARGE SCALE GENOMIC DNA]</scope>
    <source>
        <strain evidence="4 5">NBRC 14147</strain>
    </source>
</reference>
<keyword evidence="2" id="KW-1133">Transmembrane helix</keyword>
<feature type="compositionally biased region" description="Basic residues" evidence="1">
    <location>
        <begin position="40"/>
        <end position="49"/>
    </location>
</feature>
<dbReference type="PANTHER" id="PTHR37423">
    <property type="entry name" value="SOLUBLE LYTIC MUREIN TRANSGLYCOSYLASE-RELATED"/>
    <property type="match status" value="1"/>
</dbReference>
<proteinExistence type="predicted"/>
<protein>
    <submittedName>
        <fullName evidence="4">Transglycosylase</fullName>
    </submittedName>
</protein>
<dbReference type="AlphaFoldDB" id="A0A059VW46"/>
<dbReference type="InterPro" id="IPR023346">
    <property type="entry name" value="Lysozyme-like_dom_sf"/>
</dbReference>